<dbReference type="Proteomes" id="UP000324760">
    <property type="component" value="Chromosome"/>
</dbReference>
<gene>
    <name evidence="1" type="ORF">F0U83_16680</name>
</gene>
<proteinExistence type="predicted"/>
<dbReference type="EMBL" id="CP043869">
    <property type="protein sequence ID" value="QEQ98215.1"/>
    <property type="molecule type" value="Genomic_DNA"/>
</dbReference>
<protein>
    <submittedName>
        <fullName evidence="1">Uncharacterized protein</fullName>
    </submittedName>
</protein>
<accession>A0A5P1RG46</accession>
<dbReference type="KEGG" id="ncu:F0U83_16680"/>
<evidence type="ECO:0000313" key="2">
    <source>
        <dbReference type="Proteomes" id="UP000324760"/>
    </source>
</evidence>
<organism evidence="1 2">
    <name type="scientific">Neptunomonas concharum</name>
    <dbReference type="NCBI Taxonomy" id="1031538"/>
    <lineage>
        <taxon>Bacteria</taxon>
        <taxon>Pseudomonadati</taxon>
        <taxon>Pseudomonadota</taxon>
        <taxon>Gammaproteobacteria</taxon>
        <taxon>Oceanospirillales</taxon>
        <taxon>Oceanospirillaceae</taxon>
        <taxon>Neptunomonas</taxon>
    </lineage>
</organism>
<keyword evidence="2" id="KW-1185">Reference proteome</keyword>
<sequence>MKKILLISLGIIVVLSVLGWLNRESWLADFNADRAYQTAEFKKSGRLFGQENDQQACLDKTLHSFDGCLGFSCTVNQGIFLRACLSVAKASPDFCEGVPPYREKPTEDDKSWAKYYCWDRNIRGEGCRLLMKQQQFFCSQ</sequence>
<dbReference type="OrthoDB" id="6119201at2"/>
<evidence type="ECO:0000313" key="1">
    <source>
        <dbReference type="EMBL" id="QEQ98215.1"/>
    </source>
</evidence>
<name>A0A5P1RG46_9GAMM</name>
<dbReference type="RefSeq" id="WP_138985872.1">
    <property type="nucleotide sequence ID" value="NZ_CP043869.1"/>
</dbReference>
<dbReference type="AlphaFoldDB" id="A0A5P1RG46"/>
<reference evidence="1 2" key="1">
    <citation type="journal article" date="2019" name="Biochem. Eng. J.">
        <title>Metabolic engineering of the marine bacteria Neptunomonas concharum for the production of acetoin and meso-2,3-butanediol from acetate.</title>
        <authorList>
            <person name="Li W."/>
            <person name="Pu N."/>
            <person name="Liu C.-X."/>
            <person name="Yuan Q.-P."/>
            <person name="Li Z.-J."/>
        </authorList>
    </citation>
    <scope>NUCLEOTIDE SEQUENCE [LARGE SCALE GENOMIC DNA]</scope>
    <source>
        <strain evidence="1 2">JCM17730</strain>
    </source>
</reference>